<keyword evidence="3" id="KW-0238">DNA-binding</keyword>
<gene>
    <name evidence="5" type="ORF">MTCD1_00704</name>
</gene>
<evidence type="ECO:0000256" key="3">
    <source>
        <dbReference type="ARBA" id="ARBA00023125"/>
    </source>
</evidence>
<dbReference type="Proteomes" id="UP000197068">
    <property type="component" value="Unassembled WGS sequence"/>
</dbReference>
<protein>
    <submittedName>
        <fullName evidence="5">Sigma-54-dependent Fis family transcriptional regulator</fullName>
    </submittedName>
</protein>
<dbReference type="InterPro" id="IPR002078">
    <property type="entry name" value="Sigma_54_int"/>
</dbReference>
<dbReference type="Gene3D" id="3.40.50.300">
    <property type="entry name" value="P-loop containing nucleotide triphosphate hydrolases"/>
    <property type="match status" value="1"/>
</dbReference>
<evidence type="ECO:0000256" key="1">
    <source>
        <dbReference type="ARBA" id="ARBA00022741"/>
    </source>
</evidence>
<sequence>MKYFGVKTVAVFRDVSQQKLADDNLRAALKKVKDLTEKLQDEINESSSGSGLEGNSKPFRAMLKQINLVEKTDSTVLILGENGTGKEVVARNVHQLSQRHNSPLVKVNWSLTPA</sequence>
<evidence type="ECO:0000256" key="2">
    <source>
        <dbReference type="ARBA" id="ARBA00022840"/>
    </source>
</evidence>
<dbReference type="Pfam" id="PF00158">
    <property type="entry name" value="Sigma54_activat"/>
    <property type="match status" value="1"/>
</dbReference>
<proteinExistence type="predicted"/>
<dbReference type="PANTHER" id="PTHR32071">
    <property type="entry name" value="TRANSCRIPTIONAL REGULATORY PROTEIN"/>
    <property type="match status" value="1"/>
</dbReference>
<keyword evidence="6" id="KW-1185">Reference proteome</keyword>
<accession>A0ABQ0MRV2</accession>
<dbReference type="PROSITE" id="PS50045">
    <property type="entry name" value="SIGMA54_INTERACT_4"/>
    <property type="match status" value="1"/>
</dbReference>
<organism evidence="5 6">
    <name type="scientific">Colwellia marinimaniae</name>
    <dbReference type="NCBI Taxonomy" id="1513592"/>
    <lineage>
        <taxon>Bacteria</taxon>
        <taxon>Pseudomonadati</taxon>
        <taxon>Pseudomonadota</taxon>
        <taxon>Gammaproteobacteria</taxon>
        <taxon>Alteromonadales</taxon>
        <taxon>Colwelliaceae</taxon>
        <taxon>Colwellia</taxon>
    </lineage>
</organism>
<dbReference type="SUPFAM" id="SSF52540">
    <property type="entry name" value="P-loop containing nucleoside triphosphate hydrolases"/>
    <property type="match status" value="1"/>
</dbReference>
<reference evidence="5 6" key="1">
    <citation type="submission" date="2017-06" db="EMBL/GenBank/DDBJ databases">
        <title>Whole Genome Sequences of Colwellia marinimaniae MTCD1.</title>
        <authorList>
            <person name="Kusumoto H."/>
            <person name="Inoue M."/>
            <person name="Tanikawa K."/>
            <person name="Maeji H."/>
            <person name="Cameron J.H."/>
            <person name="Bartlett D.H."/>
        </authorList>
    </citation>
    <scope>NUCLEOTIDE SEQUENCE [LARGE SCALE GENOMIC DNA]</scope>
    <source>
        <strain evidence="5 6">MTCD1</strain>
    </source>
</reference>
<dbReference type="EMBL" id="BDQM01000003">
    <property type="protein sequence ID" value="GAW95105.1"/>
    <property type="molecule type" value="Genomic_DNA"/>
</dbReference>
<dbReference type="PANTHER" id="PTHR32071:SF117">
    <property type="entry name" value="PTS-DEPENDENT DIHYDROXYACETONE KINASE OPERON REGULATORY PROTEIN-RELATED"/>
    <property type="match status" value="1"/>
</dbReference>
<name>A0ABQ0MRV2_9GAMM</name>
<feature type="domain" description="Sigma-54 factor interaction" evidence="4">
    <location>
        <begin position="52"/>
        <end position="114"/>
    </location>
</feature>
<keyword evidence="2" id="KW-0067">ATP-binding</keyword>
<dbReference type="InterPro" id="IPR027417">
    <property type="entry name" value="P-loop_NTPase"/>
</dbReference>
<keyword evidence="1" id="KW-0547">Nucleotide-binding</keyword>
<evidence type="ECO:0000313" key="6">
    <source>
        <dbReference type="Proteomes" id="UP000197068"/>
    </source>
</evidence>
<evidence type="ECO:0000259" key="4">
    <source>
        <dbReference type="PROSITE" id="PS50045"/>
    </source>
</evidence>
<evidence type="ECO:0000313" key="5">
    <source>
        <dbReference type="EMBL" id="GAW95105.1"/>
    </source>
</evidence>
<comment type="caution">
    <text evidence="5">The sequence shown here is derived from an EMBL/GenBank/DDBJ whole genome shotgun (WGS) entry which is preliminary data.</text>
</comment>